<comment type="caution">
    <text evidence="1">The sequence shown here is derived from an EMBL/GenBank/DDBJ whole genome shotgun (WGS) entry which is preliminary data.</text>
</comment>
<reference evidence="1 2" key="1">
    <citation type="submission" date="2024-02" db="EMBL/GenBank/DDBJ databases">
        <title>Bacteria isolated from the canopy kelp, Nereocystis luetkeana.</title>
        <authorList>
            <person name="Pfister C.A."/>
            <person name="Younker I.T."/>
            <person name="Light S.H."/>
        </authorList>
    </citation>
    <scope>NUCLEOTIDE SEQUENCE [LARGE SCALE GENOMIC DNA]</scope>
    <source>
        <strain evidence="1 2">TI.1.05</strain>
    </source>
</reference>
<name>A0ABU9GRR0_9GAMM</name>
<dbReference type="EMBL" id="JBAKAZ010000035">
    <property type="protein sequence ID" value="MEL0629962.1"/>
    <property type="molecule type" value="Genomic_DNA"/>
</dbReference>
<dbReference type="Gene3D" id="1.10.238.160">
    <property type="match status" value="1"/>
</dbReference>
<organism evidence="1 2">
    <name type="scientific">Psychromonas aquatilis</name>
    <dbReference type="NCBI Taxonomy" id="2005072"/>
    <lineage>
        <taxon>Bacteria</taxon>
        <taxon>Pseudomonadati</taxon>
        <taxon>Pseudomonadota</taxon>
        <taxon>Gammaproteobacteria</taxon>
        <taxon>Alteromonadales</taxon>
        <taxon>Psychromonadaceae</taxon>
        <taxon>Psychromonas</taxon>
    </lineage>
</organism>
<protein>
    <submittedName>
        <fullName evidence="1">AlpA family phage regulatory protein</fullName>
    </submittedName>
</protein>
<accession>A0ABU9GRR0</accession>
<gene>
    <name evidence="1" type="ORF">V6256_10130</name>
</gene>
<dbReference type="Proteomes" id="UP001369082">
    <property type="component" value="Unassembled WGS sequence"/>
</dbReference>
<dbReference type="RefSeq" id="WP_341598095.1">
    <property type="nucleotide sequence ID" value="NZ_JBAKAZ010000035.1"/>
</dbReference>
<evidence type="ECO:0000313" key="1">
    <source>
        <dbReference type="EMBL" id="MEL0629962.1"/>
    </source>
</evidence>
<dbReference type="InterPro" id="IPR009061">
    <property type="entry name" value="DNA-bd_dom_put_sf"/>
</dbReference>
<dbReference type="SUPFAM" id="SSF46955">
    <property type="entry name" value="Putative DNA-binding domain"/>
    <property type="match status" value="1"/>
</dbReference>
<proteinExistence type="predicted"/>
<keyword evidence="2" id="KW-1185">Reference proteome</keyword>
<evidence type="ECO:0000313" key="2">
    <source>
        <dbReference type="Proteomes" id="UP001369082"/>
    </source>
</evidence>
<sequence>MNGKVLLSTKEVTKLINRSESTLYRWWKIQGFFPAPILSDNGRACAWTKESVDNWLALKSTAIT</sequence>